<dbReference type="EMBL" id="JAPQKN010000002">
    <property type="protein sequence ID" value="KAJ5168384.1"/>
    <property type="molecule type" value="Genomic_DNA"/>
</dbReference>
<accession>A0A9W9LNY5</accession>
<dbReference type="AlphaFoldDB" id="A0A9W9LNY5"/>
<protein>
    <submittedName>
        <fullName evidence="2">Uncharacterized protein</fullName>
    </submittedName>
</protein>
<feature type="region of interest" description="Disordered" evidence="1">
    <location>
        <begin position="78"/>
        <end position="108"/>
    </location>
</feature>
<organism evidence="2 3">
    <name type="scientific">Penicillium canariense</name>
    <dbReference type="NCBI Taxonomy" id="189055"/>
    <lineage>
        <taxon>Eukaryota</taxon>
        <taxon>Fungi</taxon>
        <taxon>Dikarya</taxon>
        <taxon>Ascomycota</taxon>
        <taxon>Pezizomycotina</taxon>
        <taxon>Eurotiomycetes</taxon>
        <taxon>Eurotiomycetidae</taxon>
        <taxon>Eurotiales</taxon>
        <taxon>Aspergillaceae</taxon>
        <taxon>Penicillium</taxon>
    </lineage>
</organism>
<name>A0A9W9LNY5_9EURO</name>
<comment type="caution">
    <text evidence="2">The sequence shown here is derived from an EMBL/GenBank/DDBJ whole genome shotgun (WGS) entry which is preliminary data.</text>
</comment>
<dbReference type="Proteomes" id="UP001149163">
    <property type="component" value="Unassembled WGS sequence"/>
</dbReference>
<gene>
    <name evidence="2" type="ORF">N7482_003978</name>
</gene>
<evidence type="ECO:0000313" key="2">
    <source>
        <dbReference type="EMBL" id="KAJ5168384.1"/>
    </source>
</evidence>
<evidence type="ECO:0000256" key="1">
    <source>
        <dbReference type="SAM" id="MobiDB-lite"/>
    </source>
</evidence>
<evidence type="ECO:0000313" key="3">
    <source>
        <dbReference type="Proteomes" id="UP001149163"/>
    </source>
</evidence>
<sequence>MPTLVKSDLTTALVNLTSTTSTIRQGLAPSFPAGAKSSRWLFVWAASRQNSDGGCRRCNISLLDDDDDDDGKRKRIVNECAKSQHPQRASKLVPTSASEIRGLEEGKT</sequence>
<proteinExistence type="predicted"/>
<keyword evidence="3" id="KW-1185">Reference proteome</keyword>
<reference evidence="2" key="1">
    <citation type="submission" date="2022-11" db="EMBL/GenBank/DDBJ databases">
        <authorList>
            <person name="Petersen C."/>
        </authorList>
    </citation>
    <scope>NUCLEOTIDE SEQUENCE</scope>
    <source>
        <strain evidence="2">IBT 26290</strain>
    </source>
</reference>
<reference evidence="2" key="2">
    <citation type="journal article" date="2023" name="IMA Fungus">
        <title>Comparative genomic study of the Penicillium genus elucidates a diverse pangenome and 15 lateral gene transfer events.</title>
        <authorList>
            <person name="Petersen C."/>
            <person name="Sorensen T."/>
            <person name="Nielsen M.R."/>
            <person name="Sondergaard T.E."/>
            <person name="Sorensen J.L."/>
            <person name="Fitzpatrick D.A."/>
            <person name="Frisvad J.C."/>
            <person name="Nielsen K.L."/>
        </authorList>
    </citation>
    <scope>NUCLEOTIDE SEQUENCE</scope>
    <source>
        <strain evidence="2">IBT 26290</strain>
    </source>
</reference>
<dbReference type="RefSeq" id="XP_056544845.1">
    <property type="nucleotide sequence ID" value="XM_056686103.1"/>
</dbReference>
<dbReference type="GeneID" id="81425279"/>